<evidence type="ECO:0000313" key="2">
    <source>
        <dbReference type="Proteomes" id="UP000828251"/>
    </source>
</evidence>
<gene>
    <name evidence="1" type="ORF">J1N35_022626</name>
</gene>
<proteinExistence type="predicted"/>
<keyword evidence="2" id="KW-1185">Reference proteome</keyword>
<comment type="caution">
    <text evidence="1">The sequence shown here is derived from an EMBL/GenBank/DDBJ whole genome shotgun (WGS) entry which is preliminary data.</text>
</comment>
<organism evidence="1 2">
    <name type="scientific">Gossypium stocksii</name>
    <dbReference type="NCBI Taxonomy" id="47602"/>
    <lineage>
        <taxon>Eukaryota</taxon>
        <taxon>Viridiplantae</taxon>
        <taxon>Streptophyta</taxon>
        <taxon>Embryophyta</taxon>
        <taxon>Tracheophyta</taxon>
        <taxon>Spermatophyta</taxon>
        <taxon>Magnoliopsida</taxon>
        <taxon>eudicotyledons</taxon>
        <taxon>Gunneridae</taxon>
        <taxon>Pentapetalae</taxon>
        <taxon>rosids</taxon>
        <taxon>malvids</taxon>
        <taxon>Malvales</taxon>
        <taxon>Malvaceae</taxon>
        <taxon>Malvoideae</taxon>
        <taxon>Gossypium</taxon>
    </lineage>
</organism>
<dbReference type="AlphaFoldDB" id="A0A9D3VGD8"/>
<accession>A0A9D3VGD8</accession>
<protein>
    <submittedName>
        <fullName evidence="1">Uncharacterized protein</fullName>
    </submittedName>
</protein>
<dbReference type="EMBL" id="JAIQCV010000007">
    <property type="protein sequence ID" value="KAH1082865.1"/>
    <property type="molecule type" value="Genomic_DNA"/>
</dbReference>
<dbReference type="Proteomes" id="UP000828251">
    <property type="component" value="Unassembled WGS sequence"/>
</dbReference>
<reference evidence="1 2" key="1">
    <citation type="journal article" date="2021" name="Plant Biotechnol. J.">
        <title>Multi-omics assisted identification of the key and species-specific regulatory components of drought-tolerant mechanisms in Gossypium stocksii.</title>
        <authorList>
            <person name="Yu D."/>
            <person name="Ke L."/>
            <person name="Zhang D."/>
            <person name="Wu Y."/>
            <person name="Sun Y."/>
            <person name="Mei J."/>
            <person name="Sun J."/>
            <person name="Sun Y."/>
        </authorList>
    </citation>
    <scope>NUCLEOTIDE SEQUENCE [LARGE SCALE GENOMIC DNA]</scope>
    <source>
        <strain evidence="2">cv. E1</strain>
        <tissue evidence="1">Leaf</tissue>
    </source>
</reference>
<evidence type="ECO:0000313" key="1">
    <source>
        <dbReference type="EMBL" id="KAH1082865.1"/>
    </source>
</evidence>
<sequence>MRYIFGGTFVPSILRLHADVDANANTEPNANISKFTDGNTDTNIDVVIDARVYADVSKFCNFIQLFIDSVTNTHHIIILSGGSSVQPPSCGVENTRWKARTTSHSSTKEGTLSIETFLYPIPTSNRTGTYYMNMRIIEMD</sequence>
<name>A0A9D3VGD8_9ROSI</name>